<reference evidence="1" key="1">
    <citation type="submission" date="2015-11" db="EMBL/GenBank/DDBJ databases">
        <title>De novo transcriptome assembly of four potential Pierce s Disease insect vectors from Arizona vineyards.</title>
        <authorList>
            <person name="Tassone E.E."/>
        </authorList>
    </citation>
    <scope>NUCLEOTIDE SEQUENCE</scope>
</reference>
<gene>
    <name evidence="1" type="ORF">g.2143</name>
</gene>
<dbReference type="AlphaFoldDB" id="A0A1B6FK80"/>
<accession>A0A1B6FK80</accession>
<organism evidence="1">
    <name type="scientific">Cuerna arida</name>
    <dbReference type="NCBI Taxonomy" id="1464854"/>
    <lineage>
        <taxon>Eukaryota</taxon>
        <taxon>Metazoa</taxon>
        <taxon>Ecdysozoa</taxon>
        <taxon>Arthropoda</taxon>
        <taxon>Hexapoda</taxon>
        <taxon>Insecta</taxon>
        <taxon>Pterygota</taxon>
        <taxon>Neoptera</taxon>
        <taxon>Paraneoptera</taxon>
        <taxon>Hemiptera</taxon>
        <taxon>Auchenorrhyncha</taxon>
        <taxon>Membracoidea</taxon>
        <taxon>Cicadellidae</taxon>
        <taxon>Cicadellinae</taxon>
        <taxon>Proconiini</taxon>
        <taxon>Cuerna</taxon>
    </lineage>
</organism>
<protein>
    <submittedName>
        <fullName evidence="1">Uncharacterized protein</fullName>
    </submittedName>
</protein>
<feature type="non-terminal residue" evidence="1">
    <location>
        <position position="1"/>
    </location>
</feature>
<proteinExistence type="predicted"/>
<sequence length="265" mass="30049">KLIEVCIELDEDIKYRYSKLLVKLILLLLKMPCFQRYCRFDILPMTQAMGLVCDLLSHADGSGVSLDDSTATESDEDLVTAGLENLFNSILNIHKVTQQRDELKLRFVKNFLPAILTLRFNFKNSTQFHILLEELIIGEDTNTLCIAFKYYGKNETRHIPEYLKAIVKYIAQDDVQCDVVTLNSVIFDVYVHTCLKLNETATNHLTLFYILATKAGFKLQLPYEVPIACNDSGPTLPVLGELVAVLQKYNIPASIESEEGVLSNY</sequence>
<name>A0A1B6FK80_9HEMI</name>
<dbReference type="EMBL" id="GECZ01019179">
    <property type="protein sequence ID" value="JAS50590.1"/>
    <property type="molecule type" value="Transcribed_RNA"/>
</dbReference>
<evidence type="ECO:0000313" key="1">
    <source>
        <dbReference type="EMBL" id="JAS50590.1"/>
    </source>
</evidence>
<feature type="non-terminal residue" evidence="1">
    <location>
        <position position="265"/>
    </location>
</feature>